<proteinExistence type="predicted"/>
<dbReference type="SUPFAM" id="SSF55729">
    <property type="entry name" value="Acyl-CoA N-acyltransferases (Nat)"/>
    <property type="match status" value="1"/>
</dbReference>
<dbReference type="EMBL" id="LR796185">
    <property type="protein sequence ID" value="CAB4124627.1"/>
    <property type="molecule type" value="Genomic_DNA"/>
</dbReference>
<organism evidence="1">
    <name type="scientific">uncultured Caudovirales phage</name>
    <dbReference type="NCBI Taxonomy" id="2100421"/>
    <lineage>
        <taxon>Viruses</taxon>
        <taxon>Duplodnaviria</taxon>
        <taxon>Heunggongvirae</taxon>
        <taxon>Uroviricota</taxon>
        <taxon>Caudoviricetes</taxon>
        <taxon>Peduoviridae</taxon>
        <taxon>Maltschvirus</taxon>
        <taxon>Maltschvirus maltsch</taxon>
    </lineage>
</organism>
<evidence type="ECO:0000313" key="1">
    <source>
        <dbReference type="EMBL" id="CAB4124627.1"/>
    </source>
</evidence>
<dbReference type="InterPro" id="IPR016181">
    <property type="entry name" value="Acyl_CoA_acyltransferase"/>
</dbReference>
<accession>A0A6J5KUN1</accession>
<sequence length="144" mass="16066">MIVFRNDDHGRAICEAAGASYNPAVDICISRVTSESKLLGGMVFTAYNKASIGVHVSGFSPFWINNDLLWVGFHYPFMQLGCSKVLTQVPASNSKALEFNLKMGFSEEARIKDVFLDGDLIVFGMKRDACRWLKIKPRSLKEPD</sequence>
<protein>
    <submittedName>
        <fullName evidence="1">Uncharacterized protein</fullName>
    </submittedName>
</protein>
<gene>
    <name evidence="1" type="ORF">UFOVP55_15</name>
</gene>
<name>A0A6J5KUN1_9CAUD</name>
<reference evidence="1" key="1">
    <citation type="submission" date="2020-04" db="EMBL/GenBank/DDBJ databases">
        <authorList>
            <person name="Chiriac C."/>
            <person name="Salcher M."/>
            <person name="Ghai R."/>
            <person name="Kavagutti S V."/>
        </authorList>
    </citation>
    <scope>NUCLEOTIDE SEQUENCE</scope>
</reference>